<evidence type="ECO:0000313" key="1">
    <source>
        <dbReference type="EMBL" id="EHO15849.1"/>
    </source>
</evidence>
<evidence type="ECO:0000313" key="2">
    <source>
        <dbReference type="Proteomes" id="UP000018466"/>
    </source>
</evidence>
<dbReference type="GeneID" id="86941485"/>
<sequence length="69" mass="7936">MRARKEVIMANMGRTKKFVRYNEGAQLYSMGVCKFRQLAHEAGAVYKVDKIALVNTEKFEKYLEGFAEA</sequence>
<reference evidence="1 2" key="1">
    <citation type="submission" date="2011-10" db="EMBL/GenBank/DDBJ databases">
        <title>The Genome Sequence of Lachnospiraceae bacterium ACC2.</title>
        <authorList>
            <consortium name="The Broad Institute Genome Sequencing Platform"/>
            <person name="Earl A."/>
            <person name="Ward D."/>
            <person name="Feldgarden M."/>
            <person name="Gevers D."/>
            <person name="Sizova M."/>
            <person name="Hazen A."/>
            <person name="Epstein S."/>
            <person name="Young S.K."/>
            <person name="Zeng Q."/>
            <person name="Gargeya S."/>
            <person name="Fitzgerald M."/>
            <person name="Haas B."/>
            <person name="Abouelleil A."/>
            <person name="Alvarado L."/>
            <person name="Arachchi H.M."/>
            <person name="Berlin A."/>
            <person name="Brown A."/>
            <person name="Chapman S.B."/>
            <person name="Chen Z."/>
            <person name="Dunbar C."/>
            <person name="Freedman E."/>
            <person name="Gearin G."/>
            <person name="Goldberg J."/>
            <person name="Griggs A."/>
            <person name="Gujja S."/>
            <person name="Heiman D."/>
            <person name="Howarth C."/>
            <person name="Larson L."/>
            <person name="Lui A."/>
            <person name="MacDonald P.J.P."/>
            <person name="Montmayeur A."/>
            <person name="Murphy C."/>
            <person name="Neiman D."/>
            <person name="Pearson M."/>
            <person name="Priest M."/>
            <person name="Roberts A."/>
            <person name="Saif S."/>
            <person name="Shea T."/>
            <person name="Shenoy N."/>
            <person name="Sisk P."/>
            <person name="Stolte C."/>
            <person name="Sykes S."/>
            <person name="Wortman J."/>
            <person name="Nusbaum C."/>
            <person name="Birren B."/>
        </authorList>
    </citation>
    <scope>NUCLEOTIDE SEQUENCE [LARGE SCALE GENOMIC DNA]</scope>
    <source>
        <strain evidence="1 2">ACC2</strain>
    </source>
</reference>
<dbReference type="AlphaFoldDB" id="A0AA36Y3L1"/>
<comment type="caution">
    <text evidence="1">The sequence shown here is derived from an EMBL/GenBank/DDBJ whole genome shotgun (WGS) entry which is preliminary data.</text>
</comment>
<keyword evidence="2" id="KW-1185">Reference proteome</keyword>
<gene>
    <name evidence="1" type="ORF">HMPREF9623_01760</name>
</gene>
<dbReference type="Pfam" id="PF20063">
    <property type="entry name" value="DUF6462"/>
    <property type="match status" value="1"/>
</dbReference>
<dbReference type="RefSeq" id="WP_009533578.1">
    <property type="nucleotide sequence ID" value="NZ_JH590864.1"/>
</dbReference>
<accession>A0AA36Y3L1</accession>
<dbReference type="EMBL" id="AGEL01000014">
    <property type="protein sequence ID" value="EHO15849.1"/>
    <property type="molecule type" value="Genomic_DNA"/>
</dbReference>
<dbReference type="Proteomes" id="UP000018466">
    <property type="component" value="Unassembled WGS sequence"/>
</dbReference>
<name>A0AA36Y3L1_9FIRM</name>
<proteinExistence type="predicted"/>
<protein>
    <submittedName>
        <fullName evidence="1">Uncharacterized protein</fullName>
    </submittedName>
</protein>
<organism evidence="1 2">
    <name type="scientific">Stomatobaculum longum</name>
    <dbReference type="NCBI Taxonomy" id="796942"/>
    <lineage>
        <taxon>Bacteria</taxon>
        <taxon>Bacillati</taxon>
        <taxon>Bacillota</taxon>
        <taxon>Clostridia</taxon>
        <taxon>Lachnospirales</taxon>
        <taxon>Lachnospiraceae</taxon>
        <taxon>Stomatobaculum</taxon>
    </lineage>
</organism>
<dbReference type="InterPro" id="IPR045591">
    <property type="entry name" value="DUF6462"/>
</dbReference>